<reference evidence="1" key="2">
    <citation type="journal article" date="2000" name="Genome Res.">
        <title>Normalization and subtraction of cap-trapper-selected cDNAs to prepare full-length cDNA libraries for rapid discovery of new genes.</title>
        <authorList>
            <person name="Carninci P."/>
            <person name="Shibata Y."/>
            <person name="Hayatsu N."/>
            <person name="Sugahara Y."/>
            <person name="Shibata K."/>
            <person name="Itoh M."/>
            <person name="Konno H."/>
            <person name="Okazaki Y."/>
            <person name="Muramatsu M."/>
            <person name="Hayashizaki Y."/>
        </authorList>
    </citation>
    <scope>NUCLEOTIDE SEQUENCE</scope>
    <source>
        <strain evidence="1">C57BL/6J</strain>
        <tissue evidence="1">Head</tissue>
    </source>
</reference>
<protein>
    <submittedName>
        <fullName evidence="1">Uncharacterized protein</fullName>
    </submittedName>
</protein>
<accession>Q9D3L8</accession>
<gene>
    <name evidence="2" type="primary">5430411C19Rik</name>
</gene>
<evidence type="ECO:0000313" key="1">
    <source>
        <dbReference type="EMBL" id="BAB30677.1"/>
    </source>
</evidence>
<dbReference type="AlphaFoldDB" id="Q9D3L8"/>
<sequence length="109" mass="12018">MSQPDALCSQSTAQALLAKNASVSSVLAMRSCDLSEQKFHQICSCGTKSHRACEEILPSQQLVLRLPSEYFNLQRLACNRCALTTLRSYILHRKPSSPSSLTVASFSIR</sequence>
<organism evidence="1">
    <name type="scientific">Mus musculus</name>
    <name type="common">Mouse</name>
    <dbReference type="NCBI Taxonomy" id="10090"/>
    <lineage>
        <taxon>Eukaryota</taxon>
        <taxon>Metazoa</taxon>
        <taxon>Chordata</taxon>
        <taxon>Craniata</taxon>
        <taxon>Vertebrata</taxon>
        <taxon>Euteleostomi</taxon>
        <taxon>Mammalia</taxon>
        <taxon>Eutheria</taxon>
        <taxon>Euarchontoglires</taxon>
        <taxon>Glires</taxon>
        <taxon>Rodentia</taxon>
        <taxon>Myomorpha</taxon>
        <taxon>Muroidea</taxon>
        <taxon>Muridae</taxon>
        <taxon>Murinae</taxon>
        <taxon>Mus</taxon>
        <taxon>Mus</taxon>
    </lineage>
</organism>
<dbReference type="AGR" id="MGI:1918581"/>
<reference evidence="1" key="7">
    <citation type="journal article" date="2005" name="Science">
        <title>The Transcriptional Landscape of the Mammalian Genome.</title>
        <authorList>
            <consortium name="The FANTOM Consortium"/>
            <consortium name="Riken Genome Exploration Research Group and Genome Science Group (Genome Network Project Core Group)"/>
        </authorList>
    </citation>
    <scope>NUCLEOTIDE SEQUENCE</scope>
    <source>
        <strain evidence="1">C57BL/6J</strain>
        <tissue evidence="1">Head</tissue>
    </source>
</reference>
<proteinExistence type="evidence at transcript level"/>
<reference evidence="1" key="5">
    <citation type="journal article" date="2001" name="Nature">
        <title>Functional annotation of a full-length mouse cDNA collection.</title>
        <authorList>
            <consortium name="The RIKEN Genome Exploration Research Group Phase II Team and the FANTOM Consortium"/>
        </authorList>
    </citation>
    <scope>NUCLEOTIDE SEQUENCE</scope>
    <source>
        <strain evidence="1">C57BL/6J</strain>
        <tissue evidence="1">Head</tissue>
    </source>
</reference>
<dbReference type="EMBL" id="AK017294">
    <property type="protein sequence ID" value="BAB30677.1"/>
    <property type="molecule type" value="mRNA"/>
</dbReference>
<name>Q9D3L8_MOUSE</name>
<reference evidence="1" key="4">
    <citation type="submission" date="2000-07" db="EMBL/GenBank/DDBJ databases">
        <authorList>
            <person name="Adachi J."/>
            <person name="Aizawa K."/>
            <person name="Akahira S."/>
            <person name="Akimura T."/>
            <person name="Arai A."/>
            <person name="Aono H."/>
            <person name="Arakawa T."/>
            <person name="Bono H."/>
            <person name="Carninci P."/>
            <person name="Fukuda S."/>
            <person name="Fukunishi Y."/>
            <person name="Furuno M."/>
            <person name="Hanagaki T."/>
            <person name="Hara A."/>
            <person name="Hayatsu N."/>
            <person name="Hiramoto K."/>
            <person name="Hiraoka T."/>
            <person name="Hori F."/>
            <person name="Imotani K."/>
            <person name="Ishii Y."/>
            <person name="Itoh M."/>
            <person name="Izawa M."/>
            <person name="Kasukawa T."/>
            <person name="Kato H."/>
            <person name="Kawai J."/>
            <person name="Kojima Y."/>
            <person name="Konno H."/>
            <person name="Kouda M."/>
            <person name="Koya S."/>
            <person name="Kurihara C."/>
            <person name="Matsuyama T."/>
            <person name="Miyazaki A."/>
            <person name="Nishi K."/>
            <person name="Nomura K."/>
            <person name="Numazaki R."/>
            <person name="Ohno M."/>
            <person name="Okazaki Y."/>
            <person name="Okido T."/>
            <person name="Owa C."/>
            <person name="Saito H."/>
            <person name="Saito R."/>
            <person name="Sakai C."/>
            <person name="Sakai K."/>
            <person name="Sano H."/>
            <person name="Sasaki D."/>
            <person name="Shibata K."/>
            <person name="Shibata Y."/>
            <person name="Shinagawa A."/>
            <person name="Shiraki T."/>
            <person name="Sogabe Y."/>
            <person name="Suzuki H."/>
            <person name="Tagami M."/>
            <person name="Tagawa A."/>
            <person name="Takahashi F."/>
            <person name="Tanaka T."/>
            <person name="Tejima Y."/>
            <person name="Toya T."/>
            <person name="Yamamura T."/>
            <person name="Yasunishi A."/>
            <person name="Yoshida K."/>
            <person name="Yoshino M."/>
            <person name="Muramatsu M."/>
            <person name="Hayashizaki Y."/>
        </authorList>
    </citation>
    <scope>NUCLEOTIDE SEQUENCE</scope>
    <source>
        <strain evidence="1">C57BL/6J</strain>
        <tissue evidence="1">Head</tissue>
    </source>
</reference>
<reference evidence="1" key="3">
    <citation type="journal article" date="2000" name="Genome Res.">
        <title>RIKEN integrated sequence analysis (RISA) system--384-format sequencing pipeline with 384 multicapillary sequencer.</title>
        <authorList>
            <person name="Shibata K."/>
            <person name="Itoh M."/>
            <person name="Aizawa K."/>
            <person name="Nagaoka S."/>
            <person name="Sasaki N."/>
            <person name="Carninci P."/>
            <person name="Konno H."/>
            <person name="Akiyama J."/>
            <person name="Nishi K."/>
            <person name="Kitsunai T."/>
            <person name="Tashiro H."/>
            <person name="Itoh M."/>
            <person name="Sumi N."/>
            <person name="Ishii Y."/>
            <person name="Nakamura S."/>
            <person name="Hazama M."/>
            <person name="Nishine T."/>
            <person name="Harada A."/>
            <person name="Yamamoto R."/>
            <person name="Matsumoto H."/>
            <person name="Sakaguchi S."/>
            <person name="Ikegami T."/>
            <person name="Kashiwagi K."/>
            <person name="Fujiwake S."/>
            <person name="Inoue K."/>
            <person name="Togawa Y."/>
            <person name="Izawa M."/>
            <person name="Ohara E."/>
            <person name="Watahiki M."/>
            <person name="Yoneda Y."/>
            <person name="Ishikawa T."/>
            <person name="Ozawa K."/>
            <person name="Tanaka T."/>
            <person name="Matsuura S."/>
            <person name="Kawai J."/>
            <person name="Okazaki Y."/>
            <person name="Muramatsu M."/>
            <person name="Inoue Y."/>
            <person name="Kira A."/>
            <person name="Hayashizaki Y."/>
        </authorList>
    </citation>
    <scope>NUCLEOTIDE SEQUENCE</scope>
    <source>
        <strain evidence="1">C57BL/6J</strain>
        <tissue evidence="1">Head</tissue>
    </source>
</reference>
<reference evidence="1" key="6">
    <citation type="journal article" date="2002" name="Nature">
        <title>Analysis of the mouse transcriptome based on functional annotation of 60,770 full-length cDNAs.</title>
        <authorList>
            <consortium name="The FANTOM Consortium and the RIKEN Genome Exploration Research Group Phase I and II Team"/>
        </authorList>
    </citation>
    <scope>NUCLEOTIDE SEQUENCE</scope>
    <source>
        <strain evidence="1">C57BL/6J</strain>
        <tissue evidence="1">Head</tissue>
    </source>
</reference>
<reference evidence="1" key="8">
    <citation type="journal article" date="2005" name="Science">
        <title>Antisense Transcription in the Mammalian Transcriptome.</title>
        <authorList>
            <consortium name="RIKEN Genome Exploration Research Group and Genome Science Group (Genome Network Project Core Group) and the FANTOM Consortium"/>
        </authorList>
    </citation>
    <scope>NUCLEOTIDE SEQUENCE</scope>
    <source>
        <strain evidence="1">C57BL/6J</strain>
        <tissue evidence="1">Head</tissue>
    </source>
</reference>
<dbReference type="MGI" id="MGI:1918581">
    <property type="gene designation" value="5430411C19Rik"/>
</dbReference>
<reference evidence="1" key="1">
    <citation type="journal article" date="1999" name="Methods Enzymol.">
        <title>High-efficiency full-length cDNA cloning.</title>
        <authorList>
            <person name="Carninci P."/>
            <person name="Hayashizaki Y."/>
        </authorList>
    </citation>
    <scope>NUCLEOTIDE SEQUENCE</scope>
    <source>
        <strain evidence="1">C57BL/6J</strain>
        <tissue evidence="1">Head</tissue>
    </source>
</reference>
<evidence type="ECO:0000313" key="2">
    <source>
        <dbReference type="MGI" id="MGI:1918581"/>
    </source>
</evidence>